<dbReference type="Pfam" id="PF02518">
    <property type="entry name" value="HATPase_c"/>
    <property type="match status" value="1"/>
</dbReference>
<keyword evidence="4" id="KW-0808">Transferase</keyword>
<evidence type="ECO:0000256" key="2">
    <source>
        <dbReference type="ARBA" id="ARBA00012438"/>
    </source>
</evidence>
<dbReference type="SUPFAM" id="SSF47384">
    <property type="entry name" value="Homodimeric domain of signal transducing histidine kinase"/>
    <property type="match status" value="1"/>
</dbReference>
<dbReference type="Proteomes" id="UP001597079">
    <property type="component" value="Unassembled WGS sequence"/>
</dbReference>
<evidence type="ECO:0000256" key="3">
    <source>
        <dbReference type="ARBA" id="ARBA00022553"/>
    </source>
</evidence>
<keyword evidence="6" id="KW-0418">Kinase</keyword>
<evidence type="ECO:0000256" key="7">
    <source>
        <dbReference type="ARBA" id="ARBA00022840"/>
    </source>
</evidence>
<evidence type="ECO:0000259" key="9">
    <source>
        <dbReference type="PROSITE" id="PS50109"/>
    </source>
</evidence>
<dbReference type="EC" id="2.7.13.3" evidence="2"/>
<organism evidence="10 11">
    <name type="scientific">Alicyclobacillus fodiniaquatilis</name>
    <dbReference type="NCBI Taxonomy" id="1661150"/>
    <lineage>
        <taxon>Bacteria</taxon>
        <taxon>Bacillati</taxon>
        <taxon>Bacillota</taxon>
        <taxon>Bacilli</taxon>
        <taxon>Bacillales</taxon>
        <taxon>Alicyclobacillaceae</taxon>
        <taxon>Alicyclobacillus</taxon>
    </lineage>
</organism>
<evidence type="ECO:0000313" key="10">
    <source>
        <dbReference type="EMBL" id="MFD1673185.1"/>
    </source>
</evidence>
<dbReference type="InterPro" id="IPR004358">
    <property type="entry name" value="Sig_transdc_His_kin-like_C"/>
</dbReference>
<comment type="catalytic activity">
    <reaction evidence="1">
        <text>ATP + protein L-histidine = ADP + protein N-phospho-L-histidine.</text>
        <dbReference type="EC" id="2.7.13.3"/>
    </reaction>
</comment>
<dbReference type="InterPro" id="IPR003594">
    <property type="entry name" value="HATPase_dom"/>
</dbReference>
<dbReference type="InterPro" id="IPR036097">
    <property type="entry name" value="HisK_dim/P_sf"/>
</dbReference>
<dbReference type="InterPro" id="IPR025847">
    <property type="entry name" value="MEDS_domain"/>
</dbReference>
<dbReference type="InterPro" id="IPR005467">
    <property type="entry name" value="His_kinase_dom"/>
</dbReference>
<dbReference type="CDD" id="cd00082">
    <property type="entry name" value="HisKA"/>
    <property type="match status" value="1"/>
</dbReference>
<accession>A0ABW4JB61</accession>
<protein>
    <recommendedName>
        <fullName evidence="2">histidine kinase</fullName>
        <ecNumber evidence="2">2.7.13.3</ecNumber>
    </recommendedName>
</protein>
<dbReference type="SMART" id="SM00387">
    <property type="entry name" value="HATPase_c"/>
    <property type="match status" value="1"/>
</dbReference>
<comment type="caution">
    <text evidence="10">The sequence shown here is derived from an EMBL/GenBank/DDBJ whole genome shotgun (WGS) entry which is preliminary data.</text>
</comment>
<dbReference type="GO" id="GO:0005524">
    <property type="term" value="F:ATP binding"/>
    <property type="evidence" value="ECO:0007669"/>
    <property type="project" value="UniProtKB-KW"/>
</dbReference>
<dbReference type="Pfam" id="PF14417">
    <property type="entry name" value="MEDS"/>
    <property type="match status" value="1"/>
</dbReference>
<dbReference type="PRINTS" id="PR00344">
    <property type="entry name" value="BCTRLSENSOR"/>
</dbReference>
<dbReference type="PANTHER" id="PTHR43547:SF2">
    <property type="entry name" value="HYBRID SIGNAL TRANSDUCTION HISTIDINE KINASE C"/>
    <property type="match status" value="1"/>
</dbReference>
<keyword evidence="3" id="KW-0597">Phosphoprotein</keyword>
<dbReference type="EMBL" id="JBHUCX010000001">
    <property type="protein sequence ID" value="MFD1673185.1"/>
    <property type="molecule type" value="Genomic_DNA"/>
</dbReference>
<evidence type="ECO:0000256" key="8">
    <source>
        <dbReference type="ARBA" id="ARBA00023012"/>
    </source>
</evidence>
<proteinExistence type="predicted"/>
<keyword evidence="8" id="KW-0902">Two-component regulatory system</keyword>
<feature type="domain" description="Histidine kinase" evidence="9">
    <location>
        <begin position="221"/>
        <end position="436"/>
    </location>
</feature>
<sequence>MLNDKIIQLTQDLQLSNGAHILYLYEDPALYLNNAIAYIRTGIEQEHHILLIESSSVFQNIRERLSYFLTKEDLHKVHYMNNEQFYSAYGDFYSKTIVEHFNSISNAYISNHIPLRTWSNVVWKAQDDIVRKLENHERNSDMALQDMRMIGVCAYNSAVLTASLQTMLMRNHEYLMTDTELVRSSLYSDSEGKVIFPSISIHSEMESERNFYKQKLDFAHVISHEVRNPLTVIKAYAYMISQTEPGLSAESRDKLRLIMDYVDLVDNEMTDIINTEQMLSNDALWNKEDVHLMPLLQEAVEFMGIKARLQNIQLTHTLDLTGDERIFCNPIGLRLILSNLINNSIKYSAEQTTICILASIENNHLIIHVEDQGIGMTEKQVAALFRKYGKLNQEQSGQGIGLYMVKTLLDHFNGKITIQSQPNIGTKVSLRLPIYTGEKTASTGYMDVRRN</sequence>
<dbReference type="PANTHER" id="PTHR43547">
    <property type="entry name" value="TWO-COMPONENT HISTIDINE KINASE"/>
    <property type="match status" value="1"/>
</dbReference>
<dbReference type="Gene3D" id="3.30.565.10">
    <property type="entry name" value="Histidine kinase-like ATPase, C-terminal domain"/>
    <property type="match status" value="1"/>
</dbReference>
<dbReference type="Pfam" id="PF00512">
    <property type="entry name" value="HisKA"/>
    <property type="match status" value="1"/>
</dbReference>
<keyword evidence="7 10" id="KW-0067">ATP-binding</keyword>
<dbReference type="RefSeq" id="WP_377940531.1">
    <property type="nucleotide sequence ID" value="NZ_JBHUCX010000001.1"/>
</dbReference>
<reference evidence="11" key="1">
    <citation type="journal article" date="2019" name="Int. J. Syst. Evol. Microbiol.">
        <title>The Global Catalogue of Microorganisms (GCM) 10K type strain sequencing project: providing services to taxonomists for standard genome sequencing and annotation.</title>
        <authorList>
            <consortium name="The Broad Institute Genomics Platform"/>
            <consortium name="The Broad Institute Genome Sequencing Center for Infectious Disease"/>
            <person name="Wu L."/>
            <person name="Ma J."/>
        </authorList>
    </citation>
    <scope>NUCLEOTIDE SEQUENCE [LARGE SCALE GENOMIC DNA]</scope>
    <source>
        <strain evidence="11">CGMCC 1.12286</strain>
    </source>
</reference>
<evidence type="ECO:0000256" key="6">
    <source>
        <dbReference type="ARBA" id="ARBA00022777"/>
    </source>
</evidence>
<evidence type="ECO:0000313" key="11">
    <source>
        <dbReference type="Proteomes" id="UP001597079"/>
    </source>
</evidence>
<dbReference type="SUPFAM" id="SSF55874">
    <property type="entry name" value="ATPase domain of HSP90 chaperone/DNA topoisomerase II/histidine kinase"/>
    <property type="match status" value="1"/>
</dbReference>
<name>A0ABW4JB61_9BACL</name>
<evidence type="ECO:0000256" key="5">
    <source>
        <dbReference type="ARBA" id="ARBA00022741"/>
    </source>
</evidence>
<dbReference type="Gene3D" id="1.10.287.130">
    <property type="match status" value="1"/>
</dbReference>
<keyword evidence="5" id="KW-0547">Nucleotide-binding</keyword>
<evidence type="ECO:0000256" key="4">
    <source>
        <dbReference type="ARBA" id="ARBA00022679"/>
    </source>
</evidence>
<keyword evidence="11" id="KW-1185">Reference proteome</keyword>
<dbReference type="PROSITE" id="PS50109">
    <property type="entry name" value="HIS_KIN"/>
    <property type="match status" value="1"/>
</dbReference>
<dbReference type="InterPro" id="IPR003661">
    <property type="entry name" value="HisK_dim/P_dom"/>
</dbReference>
<gene>
    <name evidence="10" type="ORF">ACFSB2_00420</name>
</gene>
<dbReference type="InterPro" id="IPR036890">
    <property type="entry name" value="HATPase_C_sf"/>
</dbReference>
<evidence type="ECO:0000256" key="1">
    <source>
        <dbReference type="ARBA" id="ARBA00000085"/>
    </source>
</evidence>